<keyword evidence="2" id="KW-1185">Reference proteome</keyword>
<dbReference type="KEGG" id="rcf:Poly24_18140"/>
<dbReference type="EMBL" id="CP036348">
    <property type="protein sequence ID" value="QDV68106.1"/>
    <property type="molecule type" value="Genomic_DNA"/>
</dbReference>
<reference evidence="1 2" key="1">
    <citation type="submission" date="2019-02" db="EMBL/GenBank/DDBJ databases">
        <title>Deep-cultivation of Planctomycetes and their phenomic and genomic characterization uncovers novel biology.</title>
        <authorList>
            <person name="Wiegand S."/>
            <person name="Jogler M."/>
            <person name="Boedeker C."/>
            <person name="Pinto D."/>
            <person name="Vollmers J."/>
            <person name="Rivas-Marin E."/>
            <person name="Kohn T."/>
            <person name="Peeters S.H."/>
            <person name="Heuer A."/>
            <person name="Rast P."/>
            <person name="Oberbeckmann S."/>
            <person name="Bunk B."/>
            <person name="Jeske O."/>
            <person name="Meyerdierks A."/>
            <person name="Storesund J.E."/>
            <person name="Kallscheuer N."/>
            <person name="Luecker S."/>
            <person name="Lage O.M."/>
            <person name="Pohl T."/>
            <person name="Merkel B.J."/>
            <person name="Hornburger P."/>
            <person name="Mueller R.-W."/>
            <person name="Bruemmer F."/>
            <person name="Labrenz M."/>
            <person name="Spormann A.M."/>
            <person name="Op den Camp H."/>
            <person name="Overmann J."/>
            <person name="Amann R."/>
            <person name="Jetten M.S.M."/>
            <person name="Mascher T."/>
            <person name="Medema M.H."/>
            <person name="Devos D.P."/>
            <person name="Kaster A.-K."/>
            <person name="Ovreas L."/>
            <person name="Rohde M."/>
            <person name="Galperin M.Y."/>
            <person name="Jogler C."/>
        </authorList>
    </citation>
    <scope>NUCLEOTIDE SEQUENCE [LARGE SCALE GENOMIC DNA]</scope>
    <source>
        <strain evidence="1 2">Poly24</strain>
    </source>
</reference>
<gene>
    <name evidence="1" type="ORF">Poly24_18140</name>
</gene>
<proteinExistence type="predicted"/>
<dbReference type="AlphaFoldDB" id="A0A518JRF6"/>
<evidence type="ECO:0000313" key="2">
    <source>
        <dbReference type="Proteomes" id="UP000315082"/>
    </source>
</evidence>
<sequence>MRNKLSTSKTDETYPFIVELANGQTIKAHAGPSGLPIILSSALPADLPAFTEQCPPSEGHFSSHWDAAKMEHADLQKCR</sequence>
<protein>
    <submittedName>
        <fullName evidence="1">Uncharacterized protein</fullName>
    </submittedName>
</protein>
<dbReference type="Proteomes" id="UP000315082">
    <property type="component" value="Chromosome"/>
</dbReference>
<accession>A0A518JRF6</accession>
<evidence type="ECO:0000313" key="1">
    <source>
        <dbReference type="EMBL" id="QDV68106.1"/>
    </source>
</evidence>
<name>A0A518JRF6_9BACT</name>
<organism evidence="1 2">
    <name type="scientific">Rosistilla carotiformis</name>
    <dbReference type="NCBI Taxonomy" id="2528017"/>
    <lineage>
        <taxon>Bacteria</taxon>
        <taxon>Pseudomonadati</taxon>
        <taxon>Planctomycetota</taxon>
        <taxon>Planctomycetia</taxon>
        <taxon>Pirellulales</taxon>
        <taxon>Pirellulaceae</taxon>
        <taxon>Rosistilla</taxon>
    </lineage>
</organism>